<reference evidence="1 2" key="1">
    <citation type="submission" date="2018-11" db="EMBL/GenBank/DDBJ databases">
        <title>Genomic Encyclopedia of Type Strains, Phase IV (KMG-IV): sequencing the most valuable type-strain genomes for metagenomic binning, comparative biology and taxonomic classification.</title>
        <authorList>
            <person name="Goeker M."/>
        </authorList>
    </citation>
    <scope>NUCLEOTIDE SEQUENCE [LARGE SCALE GENOMIC DNA]</scope>
    <source>
        <strain evidence="1 2">DSM 27238</strain>
    </source>
</reference>
<gene>
    <name evidence="1" type="ORF">EDC46_0410</name>
</gene>
<evidence type="ECO:0000313" key="2">
    <source>
        <dbReference type="Proteomes" id="UP000281691"/>
    </source>
</evidence>
<dbReference type="RefSeq" id="WP_124210582.1">
    <property type="nucleotide sequence ID" value="NZ_CP016615.1"/>
</dbReference>
<evidence type="ECO:0000313" key="1">
    <source>
        <dbReference type="EMBL" id="RPE86019.1"/>
    </source>
</evidence>
<dbReference type="OrthoDB" id="5678900at2"/>
<name>A0A3N4W0Z7_9PAST</name>
<organism evidence="1 2">
    <name type="scientific">Vespertiliibacter pulmonis</name>
    <dbReference type="NCBI Taxonomy" id="1443036"/>
    <lineage>
        <taxon>Bacteria</taxon>
        <taxon>Pseudomonadati</taxon>
        <taxon>Pseudomonadota</taxon>
        <taxon>Gammaproteobacteria</taxon>
        <taxon>Pasteurellales</taxon>
        <taxon>Pasteurellaceae</taxon>
        <taxon>Vespertiliibacter</taxon>
    </lineage>
</organism>
<dbReference type="EMBL" id="RKQP01000001">
    <property type="protein sequence ID" value="RPE86019.1"/>
    <property type="molecule type" value="Genomic_DNA"/>
</dbReference>
<sequence length="142" mass="16782">MKVILSPQFQSGELDEEYFRDLPYFDDPQIEMLLDFIECVEKDLPLKGKNKTSWQDNKGNEIPDAAWYKIHHCWHYHSGPYRANNHAIYTCHLEWNIKGLTSSAVIHYQKLSDDEIYILAYSPKHIPFPDVDIQTNPMRDRV</sequence>
<accession>A0A3N4W0Z7</accession>
<comment type="caution">
    <text evidence="1">The sequence shown here is derived from an EMBL/GenBank/DDBJ whole genome shotgun (WGS) entry which is preliminary data.</text>
</comment>
<dbReference type="Proteomes" id="UP000281691">
    <property type="component" value="Unassembled WGS sequence"/>
</dbReference>
<keyword evidence="2" id="KW-1185">Reference proteome</keyword>
<proteinExistence type="predicted"/>
<protein>
    <submittedName>
        <fullName evidence="1">Uncharacterized protein</fullName>
    </submittedName>
</protein>
<dbReference type="AlphaFoldDB" id="A0A3N4W0Z7"/>